<protein>
    <recommendedName>
        <fullName evidence="1">Ig-like domain-containing protein</fullName>
    </recommendedName>
</protein>
<reference evidence="2 3" key="1">
    <citation type="submission" date="2022-01" db="EMBL/GenBank/DDBJ databases">
        <title>A chromosomal length assembly of Cordylochernes scorpioides.</title>
        <authorList>
            <person name="Zeh D."/>
            <person name="Zeh J."/>
        </authorList>
    </citation>
    <scope>NUCLEOTIDE SEQUENCE [LARGE SCALE GENOMIC DNA]</scope>
    <source>
        <strain evidence="2">IN4F17</strain>
        <tissue evidence="2">Whole Body</tissue>
    </source>
</reference>
<dbReference type="InterPro" id="IPR003599">
    <property type="entry name" value="Ig_sub"/>
</dbReference>
<evidence type="ECO:0000313" key="3">
    <source>
        <dbReference type="Proteomes" id="UP001235939"/>
    </source>
</evidence>
<dbReference type="PROSITE" id="PS50835">
    <property type="entry name" value="IG_LIKE"/>
    <property type="match status" value="1"/>
</dbReference>
<feature type="domain" description="Ig-like" evidence="1">
    <location>
        <begin position="49"/>
        <end position="159"/>
    </location>
</feature>
<evidence type="ECO:0000313" key="2">
    <source>
        <dbReference type="EMBL" id="UYV71669.1"/>
    </source>
</evidence>
<dbReference type="InterPro" id="IPR013106">
    <property type="entry name" value="Ig_V-set"/>
</dbReference>
<proteinExistence type="predicted"/>
<sequence length="236" mass="26504">MKQFSTLHTAMINNGRAWLISGEPFQRFRQFASGEKNKISRKLHELRIEEVTARLTAALGDTLELPCDLTPPQDDAVALVLWYKDAATNPMYSLDARRGQLGQARHSAAGPMAPRVSLVTAPAPAFLLLRDLRLEDEGEFRCRVDFRKARSRNSVIVVTVVAKEELGENDDATVTQRLPSLREARTAAEKVLLFLEHSKRAISDDVNLSADLLRRVYAISEGEKIQVVITDFFKKM</sequence>
<evidence type="ECO:0000259" key="1">
    <source>
        <dbReference type="PROSITE" id="PS50835"/>
    </source>
</evidence>
<organism evidence="2 3">
    <name type="scientific">Cordylochernes scorpioides</name>
    <dbReference type="NCBI Taxonomy" id="51811"/>
    <lineage>
        <taxon>Eukaryota</taxon>
        <taxon>Metazoa</taxon>
        <taxon>Ecdysozoa</taxon>
        <taxon>Arthropoda</taxon>
        <taxon>Chelicerata</taxon>
        <taxon>Arachnida</taxon>
        <taxon>Pseudoscorpiones</taxon>
        <taxon>Cheliferoidea</taxon>
        <taxon>Chernetidae</taxon>
        <taxon>Cordylochernes</taxon>
    </lineage>
</organism>
<name>A0ABY6KS27_9ARAC</name>
<dbReference type="InterPro" id="IPR007110">
    <property type="entry name" value="Ig-like_dom"/>
</dbReference>
<dbReference type="EMBL" id="CP092870">
    <property type="protein sequence ID" value="UYV71669.1"/>
    <property type="molecule type" value="Genomic_DNA"/>
</dbReference>
<dbReference type="PANTHER" id="PTHR23278">
    <property type="entry name" value="SIDESTEP PROTEIN"/>
    <property type="match status" value="1"/>
</dbReference>
<gene>
    <name evidence="2" type="ORF">LAZ67_8004051</name>
</gene>
<dbReference type="Gene3D" id="2.60.40.10">
    <property type="entry name" value="Immunoglobulins"/>
    <property type="match status" value="1"/>
</dbReference>
<dbReference type="InterPro" id="IPR013783">
    <property type="entry name" value="Ig-like_fold"/>
</dbReference>
<dbReference type="SUPFAM" id="SSF48726">
    <property type="entry name" value="Immunoglobulin"/>
    <property type="match status" value="1"/>
</dbReference>
<keyword evidence="3" id="KW-1185">Reference proteome</keyword>
<dbReference type="Proteomes" id="UP001235939">
    <property type="component" value="Chromosome 08"/>
</dbReference>
<dbReference type="SMART" id="SM00409">
    <property type="entry name" value="IG"/>
    <property type="match status" value="1"/>
</dbReference>
<accession>A0ABY6KS27</accession>
<dbReference type="PANTHER" id="PTHR23278:SF19">
    <property type="entry name" value="OBSCURIN"/>
    <property type="match status" value="1"/>
</dbReference>
<dbReference type="InterPro" id="IPR036179">
    <property type="entry name" value="Ig-like_dom_sf"/>
</dbReference>
<dbReference type="Pfam" id="PF07686">
    <property type="entry name" value="V-set"/>
    <property type="match status" value="1"/>
</dbReference>